<name>A0A9Q1H3J3_HOLLE</name>
<proteinExistence type="predicted"/>
<keyword evidence="2" id="KW-1185">Reference proteome</keyword>
<dbReference type="Proteomes" id="UP001152320">
    <property type="component" value="Chromosome 12"/>
</dbReference>
<dbReference type="EMBL" id="JAIZAY010000012">
    <property type="protein sequence ID" value="KAJ8032099.1"/>
    <property type="molecule type" value="Genomic_DNA"/>
</dbReference>
<dbReference type="AlphaFoldDB" id="A0A9Q1H3J3"/>
<sequence length="142" mass="15029">MCSFQWTPTVEGLYVVAVQIEDYLDSSSTTPLSSVPLQYILDVRSLGPCTNAPSFASDVLPAGSCVIVSQGQPFTTRITVSVADSSQSITSISTISPSGLTTTDVQLVSGSVTDYFIDVQFTAGPQSQERELFCFAAITNIG</sequence>
<evidence type="ECO:0000313" key="1">
    <source>
        <dbReference type="EMBL" id="KAJ8032099.1"/>
    </source>
</evidence>
<organism evidence="1 2">
    <name type="scientific">Holothuria leucospilota</name>
    <name type="common">Black long sea cucumber</name>
    <name type="synonym">Mertensiothuria leucospilota</name>
    <dbReference type="NCBI Taxonomy" id="206669"/>
    <lineage>
        <taxon>Eukaryota</taxon>
        <taxon>Metazoa</taxon>
        <taxon>Echinodermata</taxon>
        <taxon>Eleutherozoa</taxon>
        <taxon>Echinozoa</taxon>
        <taxon>Holothuroidea</taxon>
        <taxon>Aspidochirotacea</taxon>
        <taxon>Aspidochirotida</taxon>
        <taxon>Holothuriidae</taxon>
        <taxon>Holothuria</taxon>
    </lineage>
</organism>
<comment type="caution">
    <text evidence="1">The sequence shown here is derived from an EMBL/GenBank/DDBJ whole genome shotgun (WGS) entry which is preliminary data.</text>
</comment>
<reference evidence="1" key="1">
    <citation type="submission" date="2021-10" db="EMBL/GenBank/DDBJ databases">
        <title>Tropical sea cucumber genome reveals ecological adaptation and Cuvierian tubules defense mechanism.</title>
        <authorList>
            <person name="Chen T."/>
        </authorList>
    </citation>
    <scope>NUCLEOTIDE SEQUENCE</scope>
    <source>
        <strain evidence="1">Nanhai2018</strain>
        <tissue evidence="1">Muscle</tissue>
    </source>
</reference>
<evidence type="ECO:0000313" key="2">
    <source>
        <dbReference type="Proteomes" id="UP001152320"/>
    </source>
</evidence>
<gene>
    <name evidence="1" type="ORF">HOLleu_25522</name>
</gene>
<accession>A0A9Q1H3J3</accession>
<protein>
    <submittedName>
        <fullName evidence="1">Uncharacterized protein</fullName>
    </submittedName>
</protein>